<feature type="chain" id="PRO_5031037699" description="Sulfurtransferase" evidence="3">
    <location>
        <begin position="22"/>
        <end position="303"/>
    </location>
</feature>
<comment type="caution">
    <text evidence="5">The sequence shown here is derived from an EMBL/GenBank/DDBJ whole genome shotgun (WGS) entry which is preliminary data.</text>
</comment>
<feature type="domain" description="Rhodanese" evidence="4">
    <location>
        <begin position="175"/>
        <end position="293"/>
    </location>
</feature>
<dbReference type="PROSITE" id="PS50206">
    <property type="entry name" value="RHODANESE_3"/>
    <property type="match status" value="2"/>
</dbReference>
<evidence type="ECO:0000256" key="2">
    <source>
        <dbReference type="RuleBase" id="RU000507"/>
    </source>
</evidence>
<dbReference type="CDD" id="cd01448">
    <property type="entry name" value="TST_Repeat_1"/>
    <property type="match status" value="1"/>
</dbReference>
<dbReference type="Proteomes" id="UP000538931">
    <property type="component" value="Unassembled WGS sequence"/>
</dbReference>
<dbReference type="PROSITE" id="PS00380">
    <property type="entry name" value="RHODANESE_1"/>
    <property type="match status" value="1"/>
</dbReference>
<dbReference type="InterPro" id="IPR001763">
    <property type="entry name" value="Rhodanese-like_dom"/>
</dbReference>
<dbReference type="GO" id="GO:0004792">
    <property type="term" value="F:thiosulfate-cyanide sulfurtransferase activity"/>
    <property type="evidence" value="ECO:0007669"/>
    <property type="project" value="InterPro"/>
</dbReference>
<evidence type="ECO:0000313" key="6">
    <source>
        <dbReference type="Proteomes" id="UP000538931"/>
    </source>
</evidence>
<dbReference type="SMART" id="SM00450">
    <property type="entry name" value="RHOD"/>
    <property type="match status" value="2"/>
</dbReference>
<evidence type="ECO:0000313" key="5">
    <source>
        <dbReference type="EMBL" id="MBA4502297.1"/>
    </source>
</evidence>
<name>A0A7W1WYB9_9GAMM</name>
<dbReference type="PROSITE" id="PS00683">
    <property type="entry name" value="RHODANESE_2"/>
    <property type="match status" value="1"/>
</dbReference>
<accession>A0A7W1WYB9</accession>
<reference evidence="5 6" key="1">
    <citation type="submission" date="2020-07" db="EMBL/GenBank/DDBJ databases">
        <title>Bacterium isolated from marien macroalgae.</title>
        <authorList>
            <person name="Zhu K."/>
            <person name="Lu D."/>
            <person name="Du Z."/>
        </authorList>
    </citation>
    <scope>NUCLEOTIDE SEQUENCE [LARGE SCALE GENOMIC DNA]</scope>
    <source>
        <strain evidence="5 6">3-1745</strain>
    </source>
</reference>
<gene>
    <name evidence="5" type="ORF">H1S06_07980</name>
</gene>
<evidence type="ECO:0000256" key="3">
    <source>
        <dbReference type="SAM" id="SignalP"/>
    </source>
</evidence>
<feature type="domain" description="Rhodanese" evidence="4">
    <location>
        <begin position="35"/>
        <end position="142"/>
    </location>
</feature>
<evidence type="ECO:0000259" key="4">
    <source>
        <dbReference type="PROSITE" id="PS50206"/>
    </source>
</evidence>
<dbReference type="InterPro" id="IPR051126">
    <property type="entry name" value="Thiosulfate_sulfurtransferase"/>
</dbReference>
<dbReference type="InterPro" id="IPR001307">
    <property type="entry name" value="Thiosulphate_STrfase_CS"/>
</dbReference>
<dbReference type="SUPFAM" id="SSF52821">
    <property type="entry name" value="Rhodanese/Cell cycle control phosphatase"/>
    <property type="match status" value="2"/>
</dbReference>
<dbReference type="Gene3D" id="3.40.250.10">
    <property type="entry name" value="Rhodanese-like domain"/>
    <property type="match status" value="2"/>
</dbReference>
<sequence length="303" mass="33992">MTLKTLLTSTCLLLLSIPALASPLVSTQWLEAHLEDPKVRIFEVSVVPEQFDMGHIPGAFNLDWHTDLVDRIRRDIVSRDDLQTLLQRAGVNRDTTFVLYGDNHNWFAAWGVWILDLYGVDNVKLLDGGRIKWELEGRPLTRVSQQTRNMGNIELQPADERYRARLQDVVAVAEGKTDAALLDIRSPDEYQGRVIAPPGSLELSMRAGHIPGAVNVPWSRVVNEDGTFRAIDDLRALYADVGITGNKPVITYCRIGERSSHSWFVLKKLLGYDARNYDGSWTEYGNSIGVPIDNPAGTLWRGL</sequence>
<keyword evidence="6" id="KW-1185">Reference proteome</keyword>
<dbReference type="PANTHER" id="PTHR43855">
    <property type="entry name" value="THIOSULFATE SULFURTRANSFERASE"/>
    <property type="match status" value="1"/>
</dbReference>
<proteinExistence type="predicted"/>
<organism evidence="5 6">
    <name type="scientific">Marinobacterium marinum</name>
    <dbReference type="NCBI Taxonomy" id="2756129"/>
    <lineage>
        <taxon>Bacteria</taxon>
        <taxon>Pseudomonadati</taxon>
        <taxon>Pseudomonadota</taxon>
        <taxon>Gammaproteobacteria</taxon>
        <taxon>Oceanospirillales</taxon>
        <taxon>Oceanospirillaceae</taxon>
        <taxon>Marinobacterium</taxon>
    </lineage>
</organism>
<protein>
    <recommendedName>
        <fullName evidence="2">Sulfurtransferase</fullName>
    </recommendedName>
</protein>
<dbReference type="InterPro" id="IPR036873">
    <property type="entry name" value="Rhodanese-like_dom_sf"/>
</dbReference>
<dbReference type="AlphaFoldDB" id="A0A7W1WYB9"/>
<dbReference type="PANTHER" id="PTHR43855:SF1">
    <property type="entry name" value="THIOSULFATE SULFURTRANSFERASE"/>
    <property type="match status" value="1"/>
</dbReference>
<dbReference type="Pfam" id="PF00581">
    <property type="entry name" value="Rhodanese"/>
    <property type="match status" value="2"/>
</dbReference>
<dbReference type="CDD" id="cd01449">
    <property type="entry name" value="TST_Repeat_2"/>
    <property type="match status" value="1"/>
</dbReference>
<evidence type="ECO:0000256" key="1">
    <source>
        <dbReference type="ARBA" id="ARBA00022737"/>
    </source>
</evidence>
<keyword evidence="2 5" id="KW-0808">Transferase</keyword>
<dbReference type="EMBL" id="JACEMT010000044">
    <property type="protein sequence ID" value="MBA4502297.1"/>
    <property type="molecule type" value="Genomic_DNA"/>
</dbReference>
<keyword evidence="3" id="KW-0732">Signal</keyword>
<feature type="signal peptide" evidence="3">
    <location>
        <begin position="1"/>
        <end position="21"/>
    </location>
</feature>
<keyword evidence="1" id="KW-0677">Repeat</keyword>
<dbReference type="RefSeq" id="WP_181738979.1">
    <property type="nucleotide sequence ID" value="NZ_JACEMT010000044.1"/>
</dbReference>